<dbReference type="Pfam" id="PF00245">
    <property type="entry name" value="Alk_phosphatase"/>
    <property type="match status" value="1"/>
</dbReference>
<evidence type="ECO:0000313" key="3">
    <source>
        <dbReference type="EMBL" id="VDM05831.1"/>
    </source>
</evidence>
<reference evidence="5" key="1">
    <citation type="submission" date="2016-06" db="UniProtKB">
        <authorList>
            <consortium name="WormBaseParasite"/>
        </authorList>
    </citation>
    <scope>IDENTIFICATION</scope>
</reference>
<dbReference type="AlphaFoldDB" id="A0A183TSJ7"/>
<dbReference type="GO" id="GO:0004035">
    <property type="term" value="F:alkaline phosphatase activity"/>
    <property type="evidence" value="ECO:0007669"/>
    <property type="project" value="UniProtKB-EC"/>
</dbReference>
<name>A0A183TSJ7_SCHSO</name>
<organism evidence="5">
    <name type="scientific">Schistocephalus solidus</name>
    <name type="common">Tapeworm</name>
    <dbReference type="NCBI Taxonomy" id="70667"/>
    <lineage>
        <taxon>Eukaryota</taxon>
        <taxon>Metazoa</taxon>
        <taxon>Spiralia</taxon>
        <taxon>Lophotrochozoa</taxon>
        <taxon>Platyhelminthes</taxon>
        <taxon>Cestoda</taxon>
        <taxon>Eucestoda</taxon>
        <taxon>Diphyllobothriidea</taxon>
        <taxon>Diphyllobothriidae</taxon>
        <taxon>Schistocephalus</taxon>
    </lineage>
</organism>
<evidence type="ECO:0000256" key="1">
    <source>
        <dbReference type="ARBA" id="ARBA00012647"/>
    </source>
</evidence>
<dbReference type="PANTHER" id="PTHR11596:SF5">
    <property type="entry name" value="ALKALINE PHOSPHATASE"/>
    <property type="match status" value="1"/>
</dbReference>
<dbReference type="InterPro" id="IPR017850">
    <property type="entry name" value="Alkaline_phosphatase_core_sf"/>
</dbReference>
<dbReference type="Proteomes" id="UP000275846">
    <property type="component" value="Unassembled WGS sequence"/>
</dbReference>
<dbReference type="EC" id="3.1.3.1" evidence="1"/>
<gene>
    <name evidence="3" type="ORF">SSLN_LOCUS19445</name>
</gene>
<keyword evidence="4" id="KW-1185">Reference proteome</keyword>
<dbReference type="WBParaSite" id="SSLN_0002017401-mRNA-1">
    <property type="protein sequence ID" value="SSLN_0002017401-mRNA-1"/>
    <property type="gene ID" value="SSLN_0002017401"/>
</dbReference>
<protein>
    <recommendedName>
        <fullName evidence="1">alkaline phosphatase</fullName>
        <ecNumber evidence="1">3.1.3.1</ecNumber>
    </recommendedName>
</protein>
<keyword evidence="2" id="KW-0597">Phosphoprotein</keyword>
<sequence length="187" mass="21027">MFCVHSRSDIQRDCRGRSCRCRDLASQLVLENPNINVILGGGQANFYPNHTHLPSAQQKLGARLDGRRLTDIWLRRQRARGHKAKYLGKPSDFPADFSLDADYLLGCSGESTHTSSLECFVPFCPTLQAARNSRSDRPERRTALVARELQRYKVGIAALSEIRFSEQGQLEEVGAGYTFWSGRPKAE</sequence>
<reference evidence="3 4" key="2">
    <citation type="submission" date="2018-11" db="EMBL/GenBank/DDBJ databases">
        <authorList>
            <consortium name="Pathogen Informatics"/>
        </authorList>
    </citation>
    <scope>NUCLEOTIDE SEQUENCE [LARGE SCALE GENOMIC DNA]</scope>
    <source>
        <strain evidence="3 4">NST_G2</strain>
    </source>
</reference>
<evidence type="ECO:0000313" key="5">
    <source>
        <dbReference type="WBParaSite" id="SSLN_0002017401-mRNA-1"/>
    </source>
</evidence>
<proteinExistence type="predicted"/>
<dbReference type="InterPro" id="IPR001952">
    <property type="entry name" value="Alkaline_phosphatase"/>
</dbReference>
<evidence type="ECO:0000256" key="2">
    <source>
        <dbReference type="ARBA" id="ARBA00022553"/>
    </source>
</evidence>
<evidence type="ECO:0000313" key="4">
    <source>
        <dbReference type="Proteomes" id="UP000275846"/>
    </source>
</evidence>
<dbReference type="Gene3D" id="3.40.720.10">
    <property type="entry name" value="Alkaline Phosphatase, subunit A"/>
    <property type="match status" value="1"/>
</dbReference>
<dbReference type="OrthoDB" id="5818554at2759"/>
<dbReference type="SUPFAM" id="SSF53649">
    <property type="entry name" value="Alkaline phosphatase-like"/>
    <property type="match status" value="1"/>
</dbReference>
<dbReference type="PANTHER" id="PTHR11596">
    <property type="entry name" value="ALKALINE PHOSPHATASE"/>
    <property type="match status" value="1"/>
</dbReference>
<accession>A0A183TSJ7</accession>
<dbReference type="EMBL" id="UYSU01047522">
    <property type="protein sequence ID" value="VDM05831.1"/>
    <property type="molecule type" value="Genomic_DNA"/>
</dbReference>